<keyword evidence="1 6" id="KW-0645">Protease</keyword>
<evidence type="ECO:0000256" key="2">
    <source>
        <dbReference type="ARBA" id="ARBA00022723"/>
    </source>
</evidence>
<organism evidence="9 10">
    <name type="scientific">Piscinibacter gummiphilus</name>
    <dbReference type="NCBI Taxonomy" id="946333"/>
    <lineage>
        <taxon>Bacteria</taxon>
        <taxon>Pseudomonadati</taxon>
        <taxon>Pseudomonadota</taxon>
        <taxon>Betaproteobacteria</taxon>
        <taxon>Burkholderiales</taxon>
        <taxon>Sphaerotilaceae</taxon>
        <taxon>Piscinibacter</taxon>
    </lineage>
</organism>
<feature type="domain" description="DUF7092" evidence="8">
    <location>
        <begin position="8"/>
        <end position="84"/>
    </location>
</feature>
<dbReference type="Gene3D" id="3.30.2010.10">
    <property type="entry name" value="Metalloproteases ('zincins'), catalytic domain"/>
    <property type="match status" value="1"/>
</dbReference>
<name>A0A1W6L7K9_9BURK</name>
<evidence type="ECO:0000313" key="9">
    <source>
        <dbReference type="EMBL" id="ARN20212.1"/>
    </source>
</evidence>
<accession>A0A1W6L7K9</accession>
<dbReference type="RefSeq" id="WP_085750482.1">
    <property type="nucleotide sequence ID" value="NZ_BSPR01000014.1"/>
</dbReference>
<dbReference type="KEGG" id="rgu:A4W93_10030"/>
<dbReference type="InterPro" id="IPR055518">
    <property type="entry name" value="DUF7092"/>
</dbReference>
<dbReference type="GO" id="GO:0004222">
    <property type="term" value="F:metalloendopeptidase activity"/>
    <property type="evidence" value="ECO:0007669"/>
    <property type="project" value="InterPro"/>
</dbReference>
<evidence type="ECO:0000313" key="10">
    <source>
        <dbReference type="Proteomes" id="UP000193427"/>
    </source>
</evidence>
<keyword evidence="4 6" id="KW-0862">Zinc</keyword>
<dbReference type="InterPro" id="IPR051156">
    <property type="entry name" value="Mito/Outer_Membr_Metalloprot"/>
</dbReference>
<comment type="cofactor">
    <cofactor evidence="6">
        <name>Zn(2+)</name>
        <dbReference type="ChEBI" id="CHEBI:29105"/>
    </cofactor>
    <text evidence="6">Binds 1 zinc ion per subunit.</text>
</comment>
<evidence type="ECO:0000256" key="4">
    <source>
        <dbReference type="ARBA" id="ARBA00022833"/>
    </source>
</evidence>
<dbReference type="GO" id="GO:0046872">
    <property type="term" value="F:metal ion binding"/>
    <property type="evidence" value="ECO:0007669"/>
    <property type="project" value="UniProtKB-KW"/>
</dbReference>
<dbReference type="Pfam" id="PF23368">
    <property type="entry name" value="DUF7092"/>
    <property type="match status" value="1"/>
</dbReference>
<proteinExistence type="inferred from homology"/>
<keyword evidence="5 6" id="KW-0482">Metalloprotease</keyword>
<dbReference type="AlphaFoldDB" id="A0A1W6L7K9"/>
<evidence type="ECO:0000259" key="8">
    <source>
        <dbReference type="Pfam" id="PF23368"/>
    </source>
</evidence>
<protein>
    <submittedName>
        <fullName evidence="9">Uncharacterized protein</fullName>
    </submittedName>
</protein>
<evidence type="ECO:0000256" key="6">
    <source>
        <dbReference type="RuleBase" id="RU003983"/>
    </source>
</evidence>
<dbReference type="PANTHER" id="PTHR22726">
    <property type="entry name" value="METALLOENDOPEPTIDASE OMA1"/>
    <property type="match status" value="1"/>
</dbReference>
<keyword evidence="10" id="KW-1185">Reference proteome</keyword>
<evidence type="ECO:0000256" key="1">
    <source>
        <dbReference type="ARBA" id="ARBA00022670"/>
    </source>
</evidence>
<dbReference type="PANTHER" id="PTHR22726:SF1">
    <property type="entry name" value="METALLOENDOPEPTIDASE OMA1, MITOCHONDRIAL"/>
    <property type="match status" value="1"/>
</dbReference>
<evidence type="ECO:0000256" key="3">
    <source>
        <dbReference type="ARBA" id="ARBA00022801"/>
    </source>
</evidence>
<keyword evidence="3 6" id="KW-0378">Hydrolase</keyword>
<dbReference type="GO" id="GO:0016020">
    <property type="term" value="C:membrane"/>
    <property type="evidence" value="ECO:0007669"/>
    <property type="project" value="TreeGrafter"/>
</dbReference>
<sequence>MTASPDRLAARYFDGTSARGREAEVWIDGDRLRIDAGDDTPDAIPMRHVQWPERQRHGARQAHLRDGGALHFGNPLAFDHWARRNGLGESWVVKAQQSWRWTAWATLTLLVLCGVVYAWGLPLGTRAVLAFVPHTFDKELGDLVMRSVQSEGWLQPTELPADQQQRLRAAWAKAARKAGPSVAPIDLHFNKSKMGPNAFALPGGHVVLTDEMVKLVDGHEDMVVGVLAHEAAHVQHRHGMRTLVQATLLGTATSIAFGDFSSLFAAAPALLGQLGYSRDHEREADGEAIALLQANGIPPSVMATMFERLRDHQREAGLPSLPIALGSHPPDEERIARFRDAPAR</sequence>
<comment type="similarity">
    <text evidence="6">Belongs to the peptidase M48 family.</text>
</comment>
<dbReference type="OrthoDB" id="9810445at2"/>
<reference evidence="9 10" key="1">
    <citation type="submission" date="2016-04" db="EMBL/GenBank/DDBJ databases">
        <title>Complete genome sequence of natural rubber-degrading, novel Gram-negative bacterium, Rhizobacter gummiphilus strain NS21.</title>
        <authorList>
            <person name="Tabata M."/>
            <person name="Kasai D."/>
            <person name="Fukuda M."/>
        </authorList>
    </citation>
    <scope>NUCLEOTIDE SEQUENCE [LARGE SCALE GENOMIC DNA]</scope>
    <source>
        <strain evidence="9 10">NS21</strain>
    </source>
</reference>
<gene>
    <name evidence="9" type="ORF">A4W93_10030</name>
</gene>
<dbReference type="STRING" id="946333.A4W93_10030"/>
<dbReference type="Pfam" id="PF01435">
    <property type="entry name" value="Peptidase_M48"/>
    <property type="match status" value="1"/>
</dbReference>
<dbReference type="Proteomes" id="UP000193427">
    <property type="component" value="Chromosome"/>
</dbReference>
<feature type="domain" description="Peptidase M48" evidence="7">
    <location>
        <begin position="163"/>
        <end position="339"/>
    </location>
</feature>
<dbReference type="CDD" id="cd07332">
    <property type="entry name" value="M48C_Oma1_like"/>
    <property type="match status" value="1"/>
</dbReference>
<dbReference type="InterPro" id="IPR001915">
    <property type="entry name" value="Peptidase_M48"/>
</dbReference>
<evidence type="ECO:0000256" key="5">
    <source>
        <dbReference type="ARBA" id="ARBA00023049"/>
    </source>
</evidence>
<dbReference type="EMBL" id="CP015118">
    <property type="protein sequence ID" value="ARN20212.1"/>
    <property type="molecule type" value="Genomic_DNA"/>
</dbReference>
<evidence type="ECO:0000259" key="7">
    <source>
        <dbReference type="Pfam" id="PF01435"/>
    </source>
</evidence>
<keyword evidence="2" id="KW-0479">Metal-binding</keyword>
<dbReference type="GO" id="GO:0051603">
    <property type="term" value="P:proteolysis involved in protein catabolic process"/>
    <property type="evidence" value="ECO:0007669"/>
    <property type="project" value="TreeGrafter"/>
</dbReference>